<proteinExistence type="predicted"/>
<protein>
    <submittedName>
        <fullName evidence="2">Uncharacterized protein</fullName>
    </submittedName>
</protein>
<organism evidence="2 3">
    <name type="scientific">Alectoria fallacina</name>
    <dbReference type="NCBI Taxonomy" id="1903189"/>
    <lineage>
        <taxon>Eukaryota</taxon>
        <taxon>Fungi</taxon>
        <taxon>Dikarya</taxon>
        <taxon>Ascomycota</taxon>
        <taxon>Pezizomycotina</taxon>
        <taxon>Lecanoromycetes</taxon>
        <taxon>OSLEUM clade</taxon>
        <taxon>Lecanoromycetidae</taxon>
        <taxon>Lecanorales</taxon>
        <taxon>Lecanorineae</taxon>
        <taxon>Parmeliaceae</taxon>
        <taxon>Alectoria</taxon>
    </lineage>
</organism>
<sequence>MDESGSEHQWYLLGQAAEDTDQAIIRITEAAAIAYWGAKTMDSALQMILHQRLLEEYGGDGWTFQTLPLLLSDWLSAQEKKEEIQRHLERAVENGMSLSQAFARRMKQLGTAVTRAIEELDVEESLALQQDHEGNLILDTPPKRTAKEGMQDIGTTGNETRVLNDPTQDKQDIETYGASS</sequence>
<dbReference type="Proteomes" id="UP000664203">
    <property type="component" value="Unassembled WGS sequence"/>
</dbReference>
<evidence type="ECO:0000313" key="2">
    <source>
        <dbReference type="EMBL" id="CAF9934802.1"/>
    </source>
</evidence>
<dbReference type="EMBL" id="CAJPDR010000388">
    <property type="protein sequence ID" value="CAF9934802.1"/>
    <property type="molecule type" value="Genomic_DNA"/>
</dbReference>
<dbReference type="AlphaFoldDB" id="A0A8H3G571"/>
<evidence type="ECO:0000313" key="3">
    <source>
        <dbReference type="Proteomes" id="UP000664203"/>
    </source>
</evidence>
<reference evidence="2" key="1">
    <citation type="submission" date="2021-03" db="EMBL/GenBank/DDBJ databases">
        <authorList>
            <person name="Tagirdzhanova G."/>
        </authorList>
    </citation>
    <scope>NUCLEOTIDE SEQUENCE</scope>
</reference>
<evidence type="ECO:0000256" key="1">
    <source>
        <dbReference type="SAM" id="MobiDB-lite"/>
    </source>
</evidence>
<feature type="compositionally biased region" description="Basic and acidic residues" evidence="1">
    <location>
        <begin position="141"/>
        <end position="150"/>
    </location>
</feature>
<comment type="caution">
    <text evidence="2">The sequence shown here is derived from an EMBL/GenBank/DDBJ whole genome shotgun (WGS) entry which is preliminary data.</text>
</comment>
<accession>A0A8H3G571</accession>
<name>A0A8H3G571_9LECA</name>
<feature type="region of interest" description="Disordered" evidence="1">
    <location>
        <begin position="136"/>
        <end position="180"/>
    </location>
</feature>
<gene>
    <name evidence="2" type="ORF">ALECFALPRED_006097</name>
</gene>
<keyword evidence="3" id="KW-1185">Reference proteome</keyword>